<dbReference type="GO" id="GO:0016787">
    <property type="term" value="F:hydrolase activity"/>
    <property type="evidence" value="ECO:0007669"/>
    <property type="project" value="UniProtKB-KW"/>
</dbReference>
<sequence>MLTLKHISKTYADGTRALDRVSLTLPTGMTGLLGTNGAGKSTLLRTLAGIQAPDSGELKFMGLDVLKAPDVLRQRLGYLPQSFGVYPHMSCRALLLYLASLKGLTKADALDQIERLLALTHLTAFANKAVSSFSGGMRQRFGIAQALLGQPQLLILDEPTAGLDPTEREHLNRVLISLSEARLVLLSTHIVEDIENLCHRVALMHRGRVVDFGTVAELVAPMAGKVWLCPDTTGLAPNTRVLSHHFHHGRVSLRLCCDSQPHPQARPQQANLQDRYFFETRPDMGSANAAGQMEVADGR</sequence>
<dbReference type="InterPro" id="IPR017871">
    <property type="entry name" value="ABC_transporter-like_CS"/>
</dbReference>
<dbReference type="PANTHER" id="PTHR43335:SF2">
    <property type="entry name" value="ABC TRANSPORTER, ATP-BINDING PROTEIN"/>
    <property type="match status" value="1"/>
</dbReference>
<dbReference type="RefSeq" id="WP_126169134.1">
    <property type="nucleotide sequence ID" value="NZ_CP020373.1"/>
</dbReference>
<keyword evidence="2" id="KW-0813">Transport</keyword>
<dbReference type="SMART" id="SM00382">
    <property type="entry name" value="AAA"/>
    <property type="match status" value="1"/>
</dbReference>
<keyword evidence="7" id="KW-1185">Reference proteome</keyword>
<dbReference type="SUPFAM" id="SSF52540">
    <property type="entry name" value="P-loop containing nucleoside triphosphate hydrolases"/>
    <property type="match status" value="1"/>
</dbReference>
<evidence type="ECO:0000256" key="1">
    <source>
        <dbReference type="ARBA" id="ARBA00005417"/>
    </source>
</evidence>
<dbReference type="CDD" id="cd03264">
    <property type="entry name" value="ABC_drug_resistance_like"/>
    <property type="match status" value="1"/>
</dbReference>
<dbReference type="EMBL" id="CP020373">
    <property type="protein sequence ID" value="AZQ13016.1"/>
    <property type="molecule type" value="Genomic_DNA"/>
</dbReference>
<gene>
    <name evidence="6" type="primary">yxlF_3</name>
    <name evidence="6" type="ORF">STH12_03982</name>
</gene>
<dbReference type="EC" id="3.6.3.-" evidence="6"/>
<dbReference type="Gene3D" id="3.40.50.300">
    <property type="entry name" value="P-loop containing nucleotide triphosphate hydrolases"/>
    <property type="match status" value="1"/>
</dbReference>
<keyword evidence="4 6" id="KW-0067">ATP-binding</keyword>
<organism evidence="6 7">
    <name type="scientific">Shewanella khirikhana</name>
    <dbReference type="NCBI Taxonomy" id="1965282"/>
    <lineage>
        <taxon>Bacteria</taxon>
        <taxon>Pseudomonadati</taxon>
        <taxon>Pseudomonadota</taxon>
        <taxon>Gammaproteobacteria</taxon>
        <taxon>Alteromonadales</taxon>
        <taxon>Shewanellaceae</taxon>
        <taxon>Shewanella</taxon>
    </lineage>
</organism>
<dbReference type="PROSITE" id="PS00211">
    <property type="entry name" value="ABC_TRANSPORTER_1"/>
    <property type="match status" value="1"/>
</dbReference>
<name>A0ABM7DTH7_9GAMM</name>
<comment type="similarity">
    <text evidence="1">Belongs to the ABC transporter superfamily.</text>
</comment>
<evidence type="ECO:0000259" key="5">
    <source>
        <dbReference type="PROSITE" id="PS50893"/>
    </source>
</evidence>
<dbReference type="Proteomes" id="UP000278437">
    <property type="component" value="Chromosome"/>
</dbReference>
<keyword evidence="3" id="KW-0547">Nucleotide-binding</keyword>
<evidence type="ECO:0000313" key="7">
    <source>
        <dbReference type="Proteomes" id="UP000278437"/>
    </source>
</evidence>
<keyword evidence="6" id="KW-0378">Hydrolase</keyword>
<dbReference type="InterPro" id="IPR003439">
    <property type="entry name" value="ABC_transporter-like_ATP-bd"/>
</dbReference>
<evidence type="ECO:0000256" key="2">
    <source>
        <dbReference type="ARBA" id="ARBA00022448"/>
    </source>
</evidence>
<dbReference type="GO" id="GO:0005524">
    <property type="term" value="F:ATP binding"/>
    <property type="evidence" value="ECO:0007669"/>
    <property type="project" value="UniProtKB-KW"/>
</dbReference>
<evidence type="ECO:0000256" key="3">
    <source>
        <dbReference type="ARBA" id="ARBA00022741"/>
    </source>
</evidence>
<dbReference type="PROSITE" id="PS50893">
    <property type="entry name" value="ABC_TRANSPORTER_2"/>
    <property type="match status" value="1"/>
</dbReference>
<dbReference type="InterPro" id="IPR003593">
    <property type="entry name" value="AAA+_ATPase"/>
</dbReference>
<accession>A0ABM7DTH7</accession>
<evidence type="ECO:0000313" key="6">
    <source>
        <dbReference type="EMBL" id="AZQ13016.1"/>
    </source>
</evidence>
<protein>
    <submittedName>
        <fullName evidence="6">ABC transporter ATP-binding protein YxlF</fullName>
        <ecNumber evidence="6">3.6.3.-</ecNumber>
    </submittedName>
</protein>
<proteinExistence type="inferred from homology"/>
<reference evidence="7" key="1">
    <citation type="submission" date="2017-03" db="EMBL/GenBank/DDBJ databases">
        <title>Full genome sequence of a non-lethal Shewanella isolate that potentiates virulence of Vibio parahaemolyticus causing acute hepatopancreatic necrosis disease (AHPND) in shrimp.</title>
        <authorList>
            <person name="Prachumwat A."/>
            <person name="Sritunyalucksana K."/>
        </authorList>
    </citation>
    <scope>NUCLEOTIDE SEQUENCE [LARGE SCALE GENOMIC DNA]</scope>
    <source>
        <strain evidence="7">TH2012</strain>
    </source>
</reference>
<dbReference type="Pfam" id="PF00005">
    <property type="entry name" value="ABC_tran"/>
    <property type="match status" value="1"/>
</dbReference>
<feature type="domain" description="ABC transporter" evidence="5">
    <location>
        <begin position="2"/>
        <end position="231"/>
    </location>
</feature>
<evidence type="ECO:0000256" key="4">
    <source>
        <dbReference type="ARBA" id="ARBA00022840"/>
    </source>
</evidence>
<dbReference type="PANTHER" id="PTHR43335">
    <property type="entry name" value="ABC TRANSPORTER, ATP-BINDING PROTEIN"/>
    <property type="match status" value="1"/>
</dbReference>
<dbReference type="InterPro" id="IPR027417">
    <property type="entry name" value="P-loop_NTPase"/>
</dbReference>